<feature type="transmembrane region" description="Helical" evidence="2">
    <location>
        <begin position="50"/>
        <end position="69"/>
    </location>
</feature>
<keyword evidence="2" id="KW-0472">Membrane</keyword>
<feature type="compositionally biased region" description="Polar residues" evidence="1">
    <location>
        <begin position="1"/>
        <end position="11"/>
    </location>
</feature>
<accession>A0ABP0GMA7</accession>
<gene>
    <name evidence="3" type="ORF">CVLEPA_LOCUS26094</name>
</gene>
<feature type="region of interest" description="Disordered" evidence="1">
    <location>
        <begin position="1"/>
        <end position="21"/>
    </location>
</feature>
<feature type="transmembrane region" description="Helical" evidence="2">
    <location>
        <begin position="285"/>
        <end position="305"/>
    </location>
</feature>
<feature type="transmembrane region" description="Helical" evidence="2">
    <location>
        <begin position="199"/>
        <end position="223"/>
    </location>
</feature>
<protein>
    <recommendedName>
        <fullName evidence="5">G-protein coupled receptors family 1 profile domain-containing protein</fullName>
    </recommendedName>
</protein>
<sequence length="334" mass="38002">MDRNINTFNNGRNDHKEPVSNGFNTSKDFNVTDIDSATTQMFHFTVSRSFVIALTAIAFYIVIALGLHKWNNRHRRNIPKVNHLCFLCAAIAFLLCLTKLAELWIGGISCYIYHWLAASLYAIGNAFIYTVLWARQRKLHSNQLVSNNTSETWKKMSALTIILIYVFVLATCFAFPASMYFKSEHFPCKARWKIRSLDALLPVSIVFVSVCFASQFLLFYLIVNPLIKQKNVRFATVICATLEQDIQKLILRLAFSAFACGISSILLSVFIILDAVGLIHVDGSLSIGICMDLIVSTLAIVWTFADWRQRLFPMLAFKLKHTTNVFLLTVRHRV</sequence>
<dbReference type="Proteomes" id="UP001642483">
    <property type="component" value="Unassembled WGS sequence"/>
</dbReference>
<proteinExistence type="predicted"/>
<feature type="transmembrane region" description="Helical" evidence="2">
    <location>
        <begin position="81"/>
        <end position="100"/>
    </location>
</feature>
<feature type="transmembrane region" description="Helical" evidence="2">
    <location>
        <begin position="112"/>
        <end position="135"/>
    </location>
</feature>
<evidence type="ECO:0000256" key="1">
    <source>
        <dbReference type="SAM" id="MobiDB-lite"/>
    </source>
</evidence>
<keyword evidence="2" id="KW-1133">Transmembrane helix</keyword>
<comment type="caution">
    <text evidence="3">The sequence shown here is derived from an EMBL/GenBank/DDBJ whole genome shotgun (WGS) entry which is preliminary data.</text>
</comment>
<reference evidence="3 4" key="1">
    <citation type="submission" date="2024-02" db="EMBL/GenBank/DDBJ databases">
        <authorList>
            <person name="Daric V."/>
            <person name="Darras S."/>
        </authorList>
    </citation>
    <scope>NUCLEOTIDE SEQUENCE [LARGE SCALE GENOMIC DNA]</scope>
</reference>
<evidence type="ECO:0000313" key="3">
    <source>
        <dbReference type="EMBL" id="CAK8692857.1"/>
    </source>
</evidence>
<organism evidence="3 4">
    <name type="scientific">Clavelina lepadiformis</name>
    <name type="common">Light-bulb sea squirt</name>
    <name type="synonym">Ascidia lepadiformis</name>
    <dbReference type="NCBI Taxonomy" id="159417"/>
    <lineage>
        <taxon>Eukaryota</taxon>
        <taxon>Metazoa</taxon>
        <taxon>Chordata</taxon>
        <taxon>Tunicata</taxon>
        <taxon>Ascidiacea</taxon>
        <taxon>Aplousobranchia</taxon>
        <taxon>Clavelinidae</taxon>
        <taxon>Clavelina</taxon>
    </lineage>
</organism>
<dbReference type="EMBL" id="CAWYQH010000130">
    <property type="protein sequence ID" value="CAK8692857.1"/>
    <property type="molecule type" value="Genomic_DNA"/>
</dbReference>
<feature type="transmembrane region" description="Helical" evidence="2">
    <location>
        <begin position="156"/>
        <end position="179"/>
    </location>
</feature>
<keyword evidence="2" id="KW-0812">Transmembrane</keyword>
<feature type="transmembrane region" description="Helical" evidence="2">
    <location>
        <begin position="253"/>
        <end position="273"/>
    </location>
</feature>
<evidence type="ECO:0008006" key="5">
    <source>
        <dbReference type="Google" id="ProtNLM"/>
    </source>
</evidence>
<keyword evidence="4" id="KW-1185">Reference proteome</keyword>
<evidence type="ECO:0000256" key="2">
    <source>
        <dbReference type="SAM" id="Phobius"/>
    </source>
</evidence>
<name>A0ABP0GMA7_CLALP</name>
<evidence type="ECO:0000313" key="4">
    <source>
        <dbReference type="Proteomes" id="UP001642483"/>
    </source>
</evidence>